<dbReference type="Proteomes" id="UP000325155">
    <property type="component" value="Chromosome"/>
</dbReference>
<keyword evidence="4" id="KW-0812">Transmembrane</keyword>
<dbReference type="AlphaFoldDB" id="A0A5C0UCX0"/>
<dbReference type="SMART" id="SM00563">
    <property type="entry name" value="PlsC"/>
    <property type="match status" value="1"/>
</dbReference>
<organism evidence="6 7">
    <name type="scientific">Candidatus Cytomitobacter indipagum</name>
    <dbReference type="NCBI Taxonomy" id="2601575"/>
    <lineage>
        <taxon>Bacteria</taxon>
        <taxon>Pseudomonadati</taxon>
        <taxon>Pseudomonadota</taxon>
        <taxon>Alphaproteobacteria</taxon>
        <taxon>Holosporales</taxon>
        <taxon>Holosporaceae</taxon>
        <taxon>Candidatus Cytomitobacter</taxon>
    </lineage>
</organism>
<evidence type="ECO:0000256" key="1">
    <source>
        <dbReference type="ARBA" id="ARBA00005189"/>
    </source>
</evidence>
<dbReference type="Pfam" id="PF01553">
    <property type="entry name" value="Acyltransferase"/>
    <property type="match status" value="1"/>
</dbReference>
<dbReference type="CDD" id="cd07989">
    <property type="entry name" value="LPLAT_AGPAT-like"/>
    <property type="match status" value="1"/>
</dbReference>
<dbReference type="KEGG" id="cip:FZC35_00230"/>
<dbReference type="PANTHER" id="PTHR10434">
    <property type="entry name" value="1-ACYL-SN-GLYCEROL-3-PHOSPHATE ACYLTRANSFERASE"/>
    <property type="match status" value="1"/>
</dbReference>
<gene>
    <name evidence="6" type="ORF">FZC35_00230</name>
</gene>
<sequence>MGKIFYYAKSALFISIMYSFTALYFVVGLPLLFSESFTYKYMRSWCKIMIAIVRFFGVKSEIVGKVPSGSAIICSNHQSYYEIILLFAALDRPVFVLKASILKIPIYNLYCKVMGMIPVDRSRFNKDWQDLAKKQLEKGKQVIMFPEGTRVPIGRTVSYKPGAFKLAKDMNMQIYPASTNAGEIWSGPGFLKKTGKVYVKFHDPIDPDPILLRDAINSVVKI</sequence>
<accession>A0A5C0UCX0</accession>
<dbReference type="GO" id="GO:0006654">
    <property type="term" value="P:phosphatidic acid biosynthetic process"/>
    <property type="evidence" value="ECO:0007669"/>
    <property type="project" value="TreeGrafter"/>
</dbReference>
<dbReference type="SUPFAM" id="SSF69593">
    <property type="entry name" value="Glycerol-3-phosphate (1)-acyltransferase"/>
    <property type="match status" value="1"/>
</dbReference>
<keyword evidence="7" id="KW-1185">Reference proteome</keyword>
<feature type="domain" description="Phospholipid/glycerol acyltransferase" evidence="5">
    <location>
        <begin position="71"/>
        <end position="182"/>
    </location>
</feature>
<evidence type="ECO:0000259" key="5">
    <source>
        <dbReference type="SMART" id="SM00563"/>
    </source>
</evidence>
<evidence type="ECO:0000256" key="3">
    <source>
        <dbReference type="ARBA" id="ARBA00023315"/>
    </source>
</evidence>
<proteinExistence type="predicted"/>
<keyword evidence="3 6" id="KW-0012">Acyltransferase</keyword>
<reference evidence="6 7" key="1">
    <citation type="submission" date="2019-08" db="EMBL/GenBank/DDBJ databases">
        <title>Highly reduced genomes of protist endosymbionts show evolutionary convergence.</title>
        <authorList>
            <person name="George E."/>
            <person name="Husnik F."/>
            <person name="Tashyreva D."/>
            <person name="Prokopchuk G."/>
            <person name="Horak A."/>
            <person name="Kwong W.K."/>
            <person name="Lukes J."/>
            <person name="Keeling P.J."/>
        </authorList>
    </citation>
    <scope>NUCLEOTIDE SEQUENCE [LARGE SCALE GENOMIC DNA]</scope>
    <source>
        <strain evidence="6">1605</strain>
    </source>
</reference>
<evidence type="ECO:0000313" key="6">
    <source>
        <dbReference type="EMBL" id="QEK37818.1"/>
    </source>
</evidence>
<protein>
    <submittedName>
        <fullName evidence="6">1-acyl-sn-glycerol-3-phosphate acyltransferase</fullName>
    </submittedName>
</protein>
<dbReference type="GO" id="GO:0003841">
    <property type="term" value="F:1-acylglycerol-3-phosphate O-acyltransferase activity"/>
    <property type="evidence" value="ECO:0007669"/>
    <property type="project" value="TreeGrafter"/>
</dbReference>
<keyword evidence="2 6" id="KW-0808">Transferase</keyword>
<keyword evidence="4" id="KW-1133">Transmembrane helix</keyword>
<dbReference type="PANTHER" id="PTHR10434:SF11">
    <property type="entry name" value="1-ACYL-SN-GLYCEROL-3-PHOSPHATE ACYLTRANSFERASE"/>
    <property type="match status" value="1"/>
</dbReference>
<evidence type="ECO:0000256" key="4">
    <source>
        <dbReference type="SAM" id="Phobius"/>
    </source>
</evidence>
<dbReference type="InterPro" id="IPR002123">
    <property type="entry name" value="Plipid/glycerol_acylTrfase"/>
</dbReference>
<dbReference type="OrthoDB" id="5290997at2"/>
<feature type="transmembrane region" description="Helical" evidence="4">
    <location>
        <begin position="12"/>
        <end position="33"/>
    </location>
</feature>
<keyword evidence="4" id="KW-0472">Membrane</keyword>
<evidence type="ECO:0000313" key="7">
    <source>
        <dbReference type="Proteomes" id="UP000325155"/>
    </source>
</evidence>
<dbReference type="EMBL" id="CP043315">
    <property type="protein sequence ID" value="QEK37818.1"/>
    <property type="molecule type" value="Genomic_DNA"/>
</dbReference>
<name>A0A5C0UCX0_9PROT</name>
<evidence type="ECO:0000256" key="2">
    <source>
        <dbReference type="ARBA" id="ARBA00022679"/>
    </source>
</evidence>
<comment type="pathway">
    <text evidence="1">Lipid metabolism.</text>
</comment>